<gene>
    <name evidence="7 9" type="primary">mraY</name>
    <name evidence="9" type="ORF">SEML1_0272</name>
</gene>
<feature type="transmembrane region" description="Helical" evidence="7">
    <location>
        <begin position="96"/>
        <end position="118"/>
    </location>
</feature>
<keyword evidence="7" id="KW-0479">Metal-binding</keyword>
<evidence type="ECO:0000256" key="6">
    <source>
        <dbReference type="ARBA" id="ARBA00023136"/>
    </source>
</evidence>
<keyword evidence="7" id="KW-1003">Cell membrane</keyword>
<proteinExistence type="inferred from homology"/>
<dbReference type="PANTHER" id="PTHR22926">
    <property type="entry name" value="PHOSPHO-N-ACETYLMURAMOYL-PENTAPEPTIDE-TRANSFERASE"/>
    <property type="match status" value="1"/>
</dbReference>
<keyword evidence="7" id="KW-0460">Magnesium</keyword>
<evidence type="ECO:0000313" key="9">
    <source>
        <dbReference type="EMBL" id="WIO45902.1"/>
    </source>
</evidence>
<feature type="transmembrane region" description="Helical" evidence="7">
    <location>
        <begin position="218"/>
        <end position="235"/>
    </location>
</feature>
<dbReference type="Pfam" id="PF00953">
    <property type="entry name" value="Glycos_transf_4"/>
    <property type="match status" value="1"/>
</dbReference>
<evidence type="ECO:0000256" key="3">
    <source>
        <dbReference type="ARBA" id="ARBA00022679"/>
    </source>
</evidence>
<dbReference type="EC" id="2.7.8.13" evidence="7 8"/>
<feature type="transmembrane region" description="Helical" evidence="7">
    <location>
        <begin position="69"/>
        <end position="90"/>
    </location>
</feature>
<dbReference type="InterPro" id="IPR003524">
    <property type="entry name" value="PNAcMuramoyl-5peptid_Trfase"/>
</dbReference>
<name>A0ABY8WWZ6_9BACT</name>
<keyword evidence="7" id="KW-0133">Cell shape</keyword>
<evidence type="ECO:0000256" key="1">
    <source>
        <dbReference type="ARBA" id="ARBA00004141"/>
    </source>
</evidence>
<keyword evidence="6 7" id="KW-0472">Membrane</keyword>
<feature type="transmembrane region" description="Helical" evidence="7">
    <location>
        <begin position="168"/>
        <end position="187"/>
    </location>
</feature>
<evidence type="ECO:0000256" key="8">
    <source>
        <dbReference type="NCBIfam" id="TIGR00445"/>
    </source>
</evidence>
<dbReference type="NCBIfam" id="TIGR00445">
    <property type="entry name" value="mraY"/>
    <property type="match status" value="1"/>
</dbReference>
<dbReference type="Proteomes" id="UP001177295">
    <property type="component" value="Chromosome"/>
</dbReference>
<evidence type="ECO:0000256" key="4">
    <source>
        <dbReference type="ARBA" id="ARBA00022692"/>
    </source>
</evidence>
<comment type="similarity">
    <text evidence="2 7">Belongs to the glycosyltransferase 4 family. MraY subfamily.</text>
</comment>
<keyword evidence="4 7" id="KW-0812">Transmembrane</keyword>
<protein>
    <recommendedName>
        <fullName evidence="7 8">Phospho-N-acetylmuramoyl-pentapeptide-transferase</fullName>
        <ecNumber evidence="7 8">2.7.8.13</ecNumber>
    </recommendedName>
    <alternativeName>
        <fullName evidence="7">UDP-MurNAc-pentapeptide phosphotransferase</fullName>
    </alternativeName>
</protein>
<comment type="subcellular location">
    <subcellularLocation>
        <location evidence="7">Cell membrane</location>
        <topology evidence="7">Multi-pass membrane protein</topology>
    </subcellularLocation>
    <subcellularLocation>
        <location evidence="1">Membrane</location>
        <topology evidence="1">Multi-pass membrane protein</topology>
    </subcellularLocation>
</comment>
<evidence type="ECO:0000256" key="2">
    <source>
        <dbReference type="ARBA" id="ARBA00005583"/>
    </source>
</evidence>
<keyword evidence="5 7" id="KW-1133">Transmembrane helix</keyword>
<keyword evidence="3 7" id="KW-0808">Transferase</keyword>
<comment type="cofactor">
    <cofactor evidence="7">
        <name>Mg(2+)</name>
        <dbReference type="ChEBI" id="CHEBI:18420"/>
    </cofactor>
</comment>
<keyword evidence="7" id="KW-0961">Cell wall biogenesis/degradation</keyword>
<dbReference type="PANTHER" id="PTHR22926:SF5">
    <property type="entry name" value="PHOSPHO-N-ACETYLMURAMOYL-PENTAPEPTIDE-TRANSFERASE HOMOLOG"/>
    <property type="match status" value="1"/>
</dbReference>
<comment type="function">
    <text evidence="7">Catalyzes the initial step of the lipid cycle reactions in the biosynthesis of the cell wall peptidoglycan: transfers peptidoglycan precursor phospho-MurNAc-pentapeptide from UDP-MurNAc-pentapeptide onto the lipid carrier undecaprenyl phosphate, yielding undecaprenyl-pyrophosphoryl-MurNAc-pentapeptide, known as lipid I.</text>
</comment>
<keyword evidence="7" id="KW-0132">Cell division</keyword>
<feature type="transmembrane region" description="Helical" evidence="7">
    <location>
        <begin position="321"/>
        <end position="342"/>
    </location>
</feature>
<feature type="transmembrane region" description="Helical" evidence="7">
    <location>
        <begin position="14"/>
        <end position="36"/>
    </location>
</feature>
<dbReference type="RefSeq" id="WP_376754270.1">
    <property type="nucleotide sequence ID" value="NZ_CP124550.1"/>
</dbReference>
<organism evidence="9 10">
    <name type="scientific">Candidatus Southlakia epibionticum</name>
    <dbReference type="NCBI Taxonomy" id="3043284"/>
    <lineage>
        <taxon>Bacteria</taxon>
        <taxon>Candidatus Saccharimonadota</taxon>
        <taxon>Candidatus Saccharimonadia</taxon>
        <taxon>Candidatus Saccharimonadales</taxon>
        <taxon>Candidatus Saccharimonadaceae</taxon>
        <taxon>Candidatus Southlakia</taxon>
    </lineage>
</organism>
<evidence type="ECO:0000256" key="7">
    <source>
        <dbReference type="HAMAP-Rule" id="MF_00038"/>
    </source>
</evidence>
<sequence length="344" mass="37640">MTIVNFSNELNQTFALSVAAFLLAMILTPVYTHFAYKYKFWKTQRSAAVTGERLKIFNILHKEKIARHVPTMAGTIAVVAITAITLARNLDRAQTWLPLAALLGGAFVGLIDDVLNVFGSNRKDAGLRSWVKFAMITAMSIVLGWFFYTKLGYNTIHIPYLGEWQVGAWIIFFFVLAVVSTGNAVNISDGLDGLAGGLLVMSFSAFGVIALLQGHIKLAGFCFTVVGALLSYLWFNIYPARFFMGDVGSFAFGTSLGVVAMMTNTLFLLPIIGVLFVVEAGSSLLQIISKKLFHRKIFISAPIHHHLEATGWPEVKVTMRFWVIAGVAAFIGMLMALSGGHITS</sequence>
<evidence type="ECO:0000313" key="10">
    <source>
        <dbReference type="Proteomes" id="UP001177295"/>
    </source>
</evidence>
<comment type="catalytic activity">
    <reaction evidence="7">
        <text>UDP-N-acetyl-alpha-D-muramoyl-L-alanyl-gamma-D-glutamyl-meso-2,6-diaminopimeloyl-D-alanyl-D-alanine + di-trans,octa-cis-undecaprenyl phosphate = di-trans,octa-cis-undecaprenyl diphospho-N-acetyl-alpha-D-muramoyl-L-alanyl-D-glutamyl-meso-2,6-diaminopimeloyl-D-alanyl-D-alanine + UMP</text>
        <dbReference type="Rhea" id="RHEA:28386"/>
        <dbReference type="ChEBI" id="CHEBI:57865"/>
        <dbReference type="ChEBI" id="CHEBI:60392"/>
        <dbReference type="ChEBI" id="CHEBI:61386"/>
        <dbReference type="ChEBI" id="CHEBI:61387"/>
        <dbReference type="EC" id="2.7.8.13"/>
    </reaction>
</comment>
<keyword evidence="7" id="KW-0573">Peptidoglycan synthesis</keyword>
<evidence type="ECO:0000256" key="5">
    <source>
        <dbReference type="ARBA" id="ARBA00022989"/>
    </source>
</evidence>
<dbReference type="EMBL" id="CP124550">
    <property type="protein sequence ID" value="WIO45902.1"/>
    <property type="molecule type" value="Genomic_DNA"/>
</dbReference>
<dbReference type="PROSITE" id="PS01348">
    <property type="entry name" value="MRAY_2"/>
    <property type="match status" value="1"/>
</dbReference>
<feature type="transmembrane region" description="Helical" evidence="7">
    <location>
        <begin position="194"/>
        <end position="212"/>
    </location>
</feature>
<keyword evidence="10" id="KW-1185">Reference proteome</keyword>
<accession>A0ABY8WWZ6</accession>
<dbReference type="InterPro" id="IPR018480">
    <property type="entry name" value="PNAcMuramoyl-5peptid_Trfase_CS"/>
</dbReference>
<dbReference type="HAMAP" id="MF_00038">
    <property type="entry name" value="MraY"/>
    <property type="match status" value="1"/>
</dbReference>
<dbReference type="CDD" id="cd06852">
    <property type="entry name" value="GT_MraY"/>
    <property type="match status" value="1"/>
</dbReference>
<keyword evidence="7" id="KW-0131">Cell cycle</keyword>
<reference evidence="9 10" key="1">
    <citation type="journal article" date="2023" name="Cell">
        <title>Genetic manipulation of Patescibacteria provides mechanistic insights into microbial dark matter and the epibiotic lifestyle.</title>
        <authorList>
            <person name="Wang Y."/>
            <person name="Gallagher L.A."/>
            <person name="Andrade P.A."/>
            <person name="Liu A."/>
            <person name="Humphreys I.R."/>
            <person name="Turkarslan S."/>
            <person name="Cutler K.J."/>
            <person name="Arrieta-Ortiz M.L."/>
            <person name="Li Y."/>
            <person name="Radey M.C."/>
            <person name="McLean J.S."/>
            <person name="Cong Q."/>
            <person name="Baker D."/>
            <person name="Baliga N.S."/>
            <person name="Peterson S.B."/>
            <person name="Mougous J.D."/>
        </authorList>
    </citation>
    <scope>NUCLEOTIDE SEQUENCE [LARGE SCALE GENOMIC DNA]</scope>
    <source>
        <strain evidence="9 10">ML1</strain>
    </source>
</reference>
<dbReference type="InterPro" id="IPR000715">
    <property type="entry name" value="Glycosyl_transferase_4"/>
</dbReference>
<comment type="pathway">
    <text evidence="7">Cell wall biogenesis; peptidoglycan biosynthesis.</text>
</comment>
<feature type="transmembrane region" description="Helical" evidence="7">
    <location>
        <begin position="130"/>
        <end position="148"/>
    </location>
</feature>
<feature type="transmembrane region" description="Helical" evidence="7">
    <location>
        <begin position="267"/>
        <end position="288"/>
    </location>
</feature>